<comment type="caution">
    <text evidence="12">The sequence shown here is derived from an EMBL/GenBank/DDBJ whole genome shotgun (WGS) entry which is preliminary data.</text>
</comment>
<dbReference type="Proteomes" id="UP000761534">
    <property type="component" value="Unassembled WGS sequence"/>
</dbReference>
<proteinExistence type="inferred from homology"/>
<keyword evidence="4 10" id="KW-0812">Transmembrane</keyword>
<dbReference type="GO" id="GO:0006488">
    <property type="term" value="P:dolichol-linked oligosaccharide biosynthetic process"/>
    <property type="evidence" value="ECO:0007669"/>
    <property type="project" value="InterPro"/>
</dbReference>
<feature type="transmembrane region" description="Helical" evidence="10">
    <location>
        <begin position="310"/>
        <end position="332"/>
    </location>
</feature>
<evidence type="ECO:0000256" key="6">
    <source>
        <dbReference type="ARBA" id="ARBA00022989"/>
    </source>
</evidence>
<feature type="compositionally biased region" description="Low complexity" evidence="11">
    <location>
        <begin position="663"/>
        <end position="673"/>
    </location>
</feature>
<feature type="compositionally biased region" description="Acidic residues" evidence="11">
    <location>
        <begin position="87"/>
        <end position="103"/>
    </location>
</feature>
<evidence type="ECO:0000256" key="3">
    <source>
        <dbReference type="ARBA" id="ARBA00010288"/>
    </source>
</evidence>
<evidence type="ECO:0000256" key="7">
    <source>
        <dbReference type="ARBA" id="ARBA00023136"/>
    </source>
</evidence>
<feature type="transmembrane region" description="Helical" evidence="10">
    <location>
        <begin position="284"/>
        <end position="304"/>
    </location>
</feature>
<feature type="transmembrane region" description="Helical" evidence="10">
    <location>
        <begin position="528"/>
        <end position="548"/>
    </location>
</feature>
<feature type="transmembrane region" description="Helical" evidence="10">
    <location>
        <begin position="618"/>
        <end position="638"/>
    </location>
</feature>
<comment type="function">
    <text evidence="9 10">Intramembrane glycolipid transporter that operates in the biosynthetic pathway of dolichol-linked oligosaccharides, the glycan precursors employed in protein asparagine (N)-glycosylation. The sequential addition of sugars to dolichol pyrophosphate produces dolichol-linked oligosaccharides containing fourteen sugars, including two GlcNAcs, nine mannoses and three glucoses. Once assembled, the oligosaccharide is transferred from the lipid to nascent proteins by oligosaccharyltransferases. The assembly of dolichol-linked oligosaccharides begins on the cytosolic side of the endoplasmic reticulum membrane and finishes in its lumen. RFT1 could mediate the translocation of the cytosolically oriented intermediate DolPP-GlcNAc2Man5, produced by ALG11, into the ER lumen where dolichol-linked oligosaccharides assembly continues. However, the intramembrane lipid transporter activity could not be confirmed in vitro.</text>
</comment>
<dbReference type="GO" id="GO:0005789">
    <property type="term" value="C:endoplasmic reticulum membrane"/>
    <property type="evidence" value="ECO:0007669"/>
    <property type="project" value="UniProtKB-SubCell"/>
</dbReference>
<feature type="transmembrane region" description="Helical" evidence="10">
    <location>
        <begin position="211"/>
        <end position="234"/>
    </location>
</feature>
<evidence type="ECO:0000256" key="10">
    <source>
        <dbReference type="RuleBase" id="RU365067"/>
    </source>
</evidence>
<dbReference type="VEuPathDB" id="FungiDB:TRICI_006803"/>
<feature type="region of interest" description="Disordered" evidence="11">
    <location>
        <begin position="652"/>
        <end position="673"/>
    </location>
</feature>
<feature type="transmembrane region" description="Helical" evidence="10">
    <location>
        <begin position="249"/>
        <end position="272"/>
    </location>
</feature>
<evidence type="ECO:0000313" key="13">
    <source>
        <dbReference type="Proteomes" id="UP000761534"/>
    </source>
</evidence>
<keyword evidence="13" id="KW-1185">Reference proteome</keyword>
<dbReference type="InterPro" id="IPR007594">
    <property type="entry name" value="RFT1"/>
</dbReference>
<keyword evidence="5 10" id="KW-0256">Endoplasmic reticulum</keyword>
<accession>A0A642UFV6</accession>
<feature type="region of interest" description="Disordered" evidence="11">
    <location>
        <begin position="1"/>
        <end position="103"/>
    </location>
</feature>
<comment type="pathway">
    <text evidence="2">Protein modification; protein glycosylation.</text>
</comment>
<reference evidence="12" key="1">
    <citation type="journal article" date="2019" name="G3 (Bethesda)">
        <title>Genome Assemblies of Two Rare Opportunistic Yeast Pathogens: Diutina rugosa (syn. Candida rugosa) and Trichomonascus ciferrii (syn. Candida ciferrii).</title>
        <authorList>
            <person name="Mixao V."/>
            <person name="Saus E."/>
            <person name="Hansen A.P."/>
            <person name="Lass-Florl C."/>
            <person name="Gabaldon T."/>
        </authorList>
    </citation>
    <scope>NUCLEOTIDE SEQUENCE</scope>
    <source>
        <strain evidence="12">CBS 4856</strain>
    </source>
</reference>
<organism evidence="12 13">
    <name type="scientific">Trichomonascus ciferrii</name>
    <dbReference type="NCBI Taxonomy" id="44093"/>
    <lineage>
        <taxon>Eukaryota</taxon>
        <taxon>Fungi</taxon>
        <taxon>Dikarya</taxon>
        <taxon>Ascomycota</taxon>
        <taxon>Saccharomycotina</taxon>
        <taxon>Dipodascomycetes</taxon>
        <taxon>Dipodascales</taxon>
        <taxon>Trichomonascaceae</taxon>
        <taxon>Trichomonascus</taxon>
        <taxon>Trichomonascus ciferrii complex</taxon>
    </lineage>
</organism>
<feature type="transmembrane region" description="Helical" evidence="10">
    <location>
        <begin position="116"/>
        <end position="134"/>
    </location>
</feature>
<dbReference type="PANTHER" id="PTHR13117:SF5">
    <property type="entry name" value="PROTEIN RFT1 HOMOLOG"/>
    <property type="match status" value="1"/>
</dbReference>
<evidence type="ECO:0000313" key="12">
    <source>
        <dbReference type="EMBL" id="KAA8897041.1"/>
    </source>
</evidence>
<evidence type="ECO:0000256" key="5">
    <source>
        <dbReference type="ARBA" id="ARBA00022824"/>
    </source>
</evidence>
<evidence type="ECO:0000256" key="8">
    <source>
        <dbReference type="ARBA" id="ARBA00044793"/>
    </source>
</evidence>
<dbReference type="GO" id="GO:0034203">
    <property type="term" value="P:glycolipid translocation"/>
    <property type="evidence" value="ECO:0007669"/>
    <property type="project" value="TreeGrafter"/>
</dbReference>
<keyword evidence="6 10" id="KW-1133">Transmembrane helix</keyword>
<gene>
    <name evidence="12" type="ORF">TRICI_006803</name>
</gene>
<dbReference type="Pfam" id="PF04506">
    <property type="entry name" value="Rft-1"/>
    <property type="match status" value="1"/>
</dbReference>
<evidence type="ECO:0000256" key="11">
    <source>
        <dbReference type="SAM" id="MobiDB-lite"/>
    </source>
</evidence>
<evidence type="ECO:0000256" key="9">
    <source>
        <dbReference type="ARBA" id="ARBA00045912"/>
    </source>
</evidence>
<feature type="transmembrane region" description="Helical" evidence="10">
    <location>
        <begin position="594"/>
        <end position="612"/>
    </location>
</feature>
<evidence type="ECO:0000256" key="1">
    <source>
        <dbReference type="ARBA" id="ARBA00004477"/>
    </source>
</evidence>
<feature type="transmembrane region" description="Helical" evidence="10">
    <location>
        <begin position="554"/>
        <end position="574"/>
    </location>
</feature>
<protein>
    <recommendedName>
        <fullName evidence="8 10">Man(5)GlcNAc(2)-PP-dolichol translocation protein RFT1</fullName>
    </recommendedName>
</protein>
<comment type="subcellular location">
    <subcellularLocation>
        <location evidence="1 10">Endoplasmic reticulum membrane</location>
        <topology evidence="1 10">Multi-pass membrane protein</topology>
    </subcellularLocation>
</comment>
<keyword evidence="7 10" id="KW-0472">Membrane</keyword>
<sequence length="673" mass="72861">MSPSTGRNGGSGQPISVKIPPPPSDSASSGPYSASSVNSSSSAGSPKVAPAAYRRHSRKRSSQVLIPPIQAVRRRQSSGGQQVPQDSDWDGSGEDDADKSDSEGEYVDMFGRRRSVSVNAVASGATFLIGAQLFSKALTFILNQALLRFVGPGLFGASAQLEFFINTILYFSREAVRLATQRQSLTGVQDDVYRFEGGVVEGTYSGTIQQVVNIGFVAPMIGAPLAGALAYLYYSWGSVAEGGAASSSYFGTAIVLFSVSAIIELLSEPCFVLSQLQMEFRTRAAFESAAITVRCVLTFVFVLLANASGASIIAFALGQLAYSSILSGLYLYNALSSEDSRRRQYTVLTIQGVWPADGGNQKRVYFDPQTKQLAISIWLQTIFKHCLSEGDKFLVSLLLPITDQGVYAVVLNYGSLIARLVFLPVEDALRNYFSKALASGNDAKLSVTVLSTVLRIYTYVAILALTFGPACAPFLLRLVVSKEWTSTDAPGVLATYACYIPFLAYNGTLEALVQSVASADQIKRQGTVMVAFSLSFALAAYLLMGGIFHLGARGLIYASMLNMTMRIVWCTNWIEAYYRTHKELDSWQWLKQSIPSIWTLSITLIISLPVLYQGTVHSWPAFIKDILAALIMLATFAYSERSLILKGLNLSPSTSHEEEKRPSTSSASSSDSK</sequence>
<dbReference type="AlphaFoldDB" id="A0A642UFV6"/>
<keyword evidence="10" id="KW-0813">Transport</keyword>
<comment type="similarity">
    <text evidence="3 10">Belongs to the RFT1 family.</text>
</comment>
<evidence type="ECO:0000256" key="4">
    <source>
        <dbReference type="ARBA" id="ARBA00022692"/>
    </source>
</evidence>
<evidence type="ECO:0000256" key="2">
    <source>
        <dbReference type="ARBA" id="ARBA00004922"/>
    </source>
</evidence>
<dbReference type="EMBL" id="SWFS01000571">
    <property type="protein sequence ID" value="KAA8897041.1"/>
    <property type="molecule type" value="Genomic_DNA"/>
</dbReference>
<feature type="compositionally biased region" description="Low complexity" evidence="11">
    <location>
        <begin position="25"/>
        <end position="52"/>
    </location>
</feature>
<dbReference type="OrthoDB" id="9979195at2759"/>
<feature type="transmembrane region" description="Helical" evidence="10">
    <location>
        <begin position="456"/>
        <end position="476"/>
    </location>
</feature>
<name>A0A642UFV6_9ASCO</name>
<feature type="transmembrane region" description="Helical" evidence="10">
    <location>
        <begin position="154"/>
        <end position="172"/>
    </location>
</feature>
<dbReference type="PANTHER" id="PTHR13117">
    <property type="entry name" value="ENDOPLASMIC RETICULUM MULTISPAN TRANSMEMBRANE PROTEIN-RELATED"/>
    <property type="match status" value="1"/>
</dbReference>